<keyword evidence="2" id="KW-1185">Reference proteome</keyword>
<dbReference type="Pfam" id="PF14019">
    <property type="entry name" value="DUF4235"/>
    <property type="match status" value="1"/>
</dbReference>
<reference evidence="1 2" key="1">
    <citation type="submission" date="2013-08" db="EMBL/GenBank/DDBJ databases">
        <authorList>
            <person name="Weinstock G."/>
            <person name="Sodergren E."/>
            <person name="Wylie T."/>
            <person name="Fulton L."/>
            <person name="Fulton R."/>
            <person name="Fronick C."/>
            <person name="O'Laughlin M."/>
            <person name="Godfrey J."/>
            <person name="Miner T."/>
            <person name="Herter B."/>
            <person name="Appelbaum E."/>
            <person name="Cordes M."/>
            <person name="Lek S."/>
            <person name="Wollam A."/>
            <person name="Pepin K.H."/>
            <person name="Palsikar V.B."/>
            <person name="Mitreva M."/>
            <person name="Wilson R.K."/>
        </authorList>
    </citation>
    <scope>NUCLEOTIDE SEQUENCE [LARGE SCALE GENOMIC DNA]</scope>
    <source>
        <strain evidence="1 2">F0580</strain>
    </source>
</reference>
<accession>U1QQ28</accession>
<dbReference type="PATRIC" id="fig|1321816.3.peg.1490"/>
<name>U1QQ28_9BIFI</name>
<gene>
    <name evidence="1" type="ORF">HMPREF9244_01688</name>
</gene>
<protein>
    <recommendedName>
        <fullName evidence="3">DUF4235 domain-containing protein</fullName>
    </recommendedName>
</protein>
<evidence type="ECO:0000313" key="1">
    <source>
        <dbReference type="EMBL" id="ERH29625.1"/>
    </source>
</evidence>
<dbReference type="Proteomes" id="UP000016519">
    <property type="component" value="Unassembled WGS sequence"/>
</dbReference>
<evidence type="ECO:0008006" key="3">
    <source>
        <dbReference type="Google" id="ProtNLM"/>
    </source>
</evidence>
<dbReference type="InterPro" id="IPR025329">
    <property type="entry name" value="DUF4235"/>
</dbReference>
<dbReference type="STRING" id="419015.HMPREF3214_00249"/>
<dbReference type="EMBL" id="AWSI01000043">
    <property type="protein sequence ID" value="ERH29625.1"/>
    <property type="molecule type" value="Genomic_DNA"/>
</dbReference>
<proteinExistence type="predicted"/>
<sequence length="159" mass="17377">MIHPFILTKNEQSATKYACYAIIRDMSKHTSDTSQGTSQPQAVEQLRKVDTKVNTLRTQIKSNPDDAFDKLLKFGIPAVVGIIAGKLSETLWKRGKRKVLGAKAVDDDGNDLADGIIASMIFAALSAALGSLLTNLSQRGSESFVKYRHTRAARKNGKK</sequence>
<dbReference type="HOGENOM" id="CLU_120898_0_0_11"/>
<organism evidence="1 2">
    <name type="scientific">Alloscardovia omnicolens F0580</name>
    <dbReference type="NCBI Taxonomy" id="1321816"/>
    <lineage>
        <taxon>Bacteria</taxon>
        <taxon>Bacillati</taxon>
        <taxon>Actinomycetota</taxon>
        <taxon>Actinomycetes</taxon>
        <taxon>Bifidobacteriales</taxon>
        <taxon>Bifidobacteriaceae</taxon>
        <taxon>Alloscardovia</taxon>
    </lineage>
</organism>
<evidence type="ECO:0000313" key="2">
    <source>
        <dbReference type="Proteomes" id="UP000016519"/>
    </source>
</evidence>
<dbReference type="AlphaFoldDB" id="U1QQ28"/>
<comment type="caution">
    <text evidence="1">The sequence shown here is derived from an EMBL/GenBank/DDBJ whole genome shotgun (WGS) entry which is preliminary data.</text>
</comment>